<evidence type="ECO:0000313" key="1">
    <source>
        <dbReference type="EMBL" id="SFV70715.1"/>
    </source>
</evidence>
<dbReference type="Gene3D" id="1.10.287.950">
    <property type="entry name" value="Methyl-accepting chemotaxis protein"/>
    <property type="match status" value="1"/>
</dbReference>
<reference evidence="1" key="1">
    <citation type="submission" date="2016-10" db="EMBL/GenBank/DDBJ databases">
        <authorList>
            <person name="de Groot N.N."/>
        </authorList>
    </citation>
    <scope>NUCLEOTIDE SEQUENCE</scope>
</reference>
<accession>A0A1W1CYB9</accession>
<gene>
    <name evidence="1" type="ORF">MNB_SM-5-515</name>
</gene>
<sequence length="129" mass="14726">MRKLAERTQKSLNEIEIAIKSIMQSVHEVEGNIEDNKEQFLKMSDKTSTLMDRTNHTVESLDKTLKTAEEASSETIKINYHVRELIDTNDVLIKETSKVEGLLDSLKSISARLENTSKKLITIIGEFKF</sequence>
<protein>
    <submittedName>
        <fullName evidence="1">Methyl-accepting chemotaxis protein</fullName>
    </submittedName>
</protein>
<organism evidence="1">
    <name type="scientific">hydrothermal vent metagenome</name>
    <dbReference type="NCBI Taxonomy" id="652676"/>
    <lineage>
        <taxon>unclassified sequences</taxon>
        <taxon>metagenomes</taxon>
        <taxon>ecological metagenomes</taxon>
    </lineage>
</organism>
<dbReference type="EMBL" id="FPHH01000156">
    <property type="protein sequence ID" value="SFV70715.1"/>
    <property type="molecule type" value="Genomic_DNA"/>
</dbReference>
<dbReference type="AlphaFoldDB" id="A0A1W1CYB9"/>
<dbReference type="SUPFAM" id="SSF58104">
    <property type="entry name" value="Methyl-accepting chemotaxis protein (MCP) signaling domain"/>
    <property type="match status" value="1"/>
</dbReference>
<name>A0A1W1CYB9_9ZZZZ</name>
<proteinExistence type="predicted"/>